<keyword evidence="2" id="KW-1185">Reference proteome</keyword>
<comment type="caution">
    <text evidence="1">The sequence shown here is derived from an EMBL/GenBank/DDBJ whole genome shotgun (WGS) entry which is preliminary data.</text>
</comment>
<name>A0ABN7UZR7_GIGMA</name>
<dbReference type="EMBL" id="CAJVQB010007822">
    <property type="protein sequence ID" value="CAG8709580.1"/>
    <property type="molecule type" value="Genomic_DNA"/>
</dbReference>
<organism evidence="1 2">
    <name type="scientific">Gigaspora margarita</name>
    <dbReference type="NCBI Taxonomy" id="4874"/>
    <lineage>
        <taxon>Eukaryota</taxon>
        <taxon>Fungi</taxon>
        <taxon>Fungi incertae sedis</taxon>
        <taxon>Mucoromycota</taxon>
        <taxon>Glomeromycotina</taxon>
        <taxon>Glomeromycetes</taxon>
        <taxon>Diversisporales</taxon>
        <taxon>Gigasporaceae</taxon>
        <taxon>Gigaspora</taxon>
    </lineage>
</organism>
<proteinExistence type="predicted"/>
<gene>
    <name evidence="1" type="ORF">GMARGA_LOCUS12654</name>
</gene>
<evidence type="ECO:0000313" key="1">
    <source>
        <dbReference type="EMBL" id="CAG8709580.1"/>
    </source>
</evidence>
<accession>A0ABN7UZR7</accession>
<protein>
    <submittedName>
        <fullName evidence="1">8184_t:CDS:1</fullName>
    </submittedName>
</protein>
<reference evidence="1 2" key="1">
    <citation type="submission" date="2021-06" db="EMBL/GenBank/DDBJ databases">
        <authorList>
            <person name="Kallberg Y."/>
            <person name="Tangrot J."/>
            <person name="Rosling A."/>
        </authorList>
    </citation>
    <scope>NUCLEOTIDE SEQUENCE [LARGE SCALE GENOMIC DNA]</scope>
    <source>
        <strain evidence="1 2">120-4 pot B 10/14</strain>
    </source>
</reference>
<evidence type="ECO:0000313" key="2">
    <source>
        <dbReference type="Proteomes" id="UP000789901"/>
    </source>
</evidence>
<dbReference type="Proteomes" id="UP000789901">
    <property type="component" value="Unassembled WGS sequence"/>
</dbReference>
<sequence length="94" mass="10929">MKNKDNKKGYTLKKYMIKAPMKRSVKKLNIENNKHKSLNANEFDKLLVSLNKPVEAKLCDPIRLNVNKVSICYQKSVSYKNTNRAHNVSNFCQK</sequence>